<evidence type="ECO:0000313" key="1">
    <source>
        <dbReference type="EMBL" id="KAF9443513.1"/>
    </source>
</evidence>
<gene>
    <name evidence="1" type="ORF">P691DRAFT_787955</name>
</gene>
<proteinExistence type="predicted"/>
<comment type="caution">
    <text evidence="1">The sequence shown here is derived from an EMBL/GenBank/DDBJ whole genome shotgun (WGS) entry which is preliminary data.</text>
</comment>
<keyword evidence="2" id="KW-1185">Reference proteome</keyword>
<dbReference type="Proteomes" id="UP000807342">
    <property type="component" value="Unassembled WGS sequence"/>
</dbReference>
<organism evidence="1 2">
    <name type="scientific">Macrolepiota fuliginosa MF-IS2</name>
    <dbReference type="NCBI Taxonomy" id="1400762"/>
    <lineage>
        <taxon>Eukaryota</taxon>
        <taxon>Fungi</taxon>
        <taxon>Dikarya</taxon>
        <taxon>Basidiomycota</taxon>
        <taxon>Agaricomycotina</taxon>
        <taxon>Agaricomycetes</taxon>
        <taxon>Agaricomycetidae</taxon>
        <taxon>Agaricales</taxon>
        <taxon>Agaricineae</taxon>
        <taxon>Agaricaceae</taxon>
        <taxon>Macrolepiota</taxon>
    </lineage>
</organism>
<dbReference type="EMBL" id="MU151466">
    <property type="protein sequence ID" value="KAF9443513.1"/>
    <property type="molecule type" value="Genomic_DNA"/>
</dbReference>
<name>A0A9P6BZK3_9AGAR</name>
<evidence type="ECO:0000313" key="2">
    <source>
        <dbReference type="Proteomes" id="UP000807342"/>
    </source>
</evidence>
<protein>
    <submittedName>
        <fullName evidence="1">Uncharacterized protein</fullName>
    </submittedName>
</protein>
<reference evidence="1" key="1">
    <citation type="submission" date="2020-11" db="EMBL/GenBank/DDBJ databases">
        <authorList>
            <consortium name="DOE Joint Genome Institute"/>
            <person name="Ahrendt S."/>
            <person name="Riley R."/>
            <person name="Andreopoulos W."/>
            <person name="Labutti K."/>
            <person name="Pangilinan J."/>
            <person name="Ruiz-Duenas F.J."/>
            <person name="Barrasa J.M."/>
            <person name="Sanchez-Garcia M."/>
            <person name="Camarero S."/>
            <person name="Miyauchi S."/>
            <person name="Serrano A."/>
            <person name="Linde D."/>
            <person name="Babiker R."/>
            <person name="Drula E."/>
            <person name="Ayuso-Fernandez I."/>
            <person name="Pacheco R."/>
            <person name="Padilla G."/>
            <person name="Ferreira P."/>
            <person name="Barriuso J."/>
            <person name="Kellner H."/>
            <person name="Castanera R."/>
            <person name="Alfaro M."/>
            <person name="Ramirez L."/>
            <person name="Pisabarro A.G."/>
            <person name="Kuo A."/>
            <person name="Tritt A."/>
            <person name="Lipzen A."/>
            <person name="He G."/>
            <person name="Yan M."/>
            <person name="Ng V."/>
            <person name="Cullen D."/>
            <person name="Martin F."/>
            <person name="Rosso M.-N."/>
            <person name="Henrissat B."/>
            <person name="Hibbett D."/>
            <person name="Martinez A.T."/>
            <person name="Grigoriev I.V."/>
        </authorList>
    </citation>
    <scope>NUCLEOTIDE SEQUENCE</scope>
    <source>
        <strain evidence="1">MF-IS2</strain>
    </source>
</reference>
<sequence length="182" mass="20362">MAIHYAHHHLSSEPRKSPLLQMVSFDGLPDEIIQKIINSDDAVDIQKILSSGQSNTLLNTQNQRISPTRRTSLQEHAVEPCYRAGSSTQIYYYIEDSSGFNGGTPDTETLKGCAMWNPSRRWTLNPRWFPSKWINGIITKLGIVKPGRSLASRSHLTALLHRIGHLTSVTGHRSTHAPFPVP</sequence>
<feature type="non-terminal residue" evidence="1">
    <location>
        <position position="182"/>
    </location>
</feature>
<dbReference type="AlphaFoldDB" id="A0A9P6BZK3"/>
<accession>A0A9P6BZK3</accession>